<keyword evidence="3" id="KW-0378">Hydrolase</keyword>
<keyword evidence="2" id="KW-0547">Nucleotide-binding</keyword>
<feature type="domain" description="Helicase ATP-binding" evidence="8">
    <location>
        <begin position="47"/>
        <end position="217"/>
    </location>
</feature>
<keyword evidence="6" id="KW-0694">RNA-binding</keyword>
<dbReference type="PROSITE" id="PS00039">
    <property type="entry name" value="DEAD_ATP_HELICASE"/>
    <property type="match status" value="1"/>
</dbReference>
<evidence type="ECO:0000313" key="11">
    <source>
        <dbReference type="EMBL" id="QHS95650.1"/>
    </source>
</evidence>
<dbReference type="PANTHER" id="PTHR47959:SF1">
    <property type="entry name" value="ATP-DEPENDENT RNA HELICASE DBPA"/>
    <property type="match status" value="1"/>
</dbReference>
<dbReference type="InterPro" id="IPR001650">
    <property type="entry name" value="Helicase_C-like"/>
</dbReference>
<dbReference type="PROSITE" id="PS51194">
    <property type="entry name" value="HELICASE_CTER"/>
    <property type="match status" value="1"/>
</dbReference>
<evidence type="ECO:0000256" key="3">
    <source>
        <dbReference type="ARBA" id="ARBA00022801"/>
    </source>
</evidence>
<dbReference type="InterPro" id="IPR050079">
    <property type="entry name" value="DEAD_box_RNA_helicase"/>
</dbReference>
<keyword evidence="4" id="KW-0347">Helicase</keyword>
<dbReference type="Pfam" id="PF00270">
    <property type="entry name" value="DEAD"/>
    <property type="match status" value="1"/>
</dbReference>
<evidence type="ECO:0000256" key="6">
    <source>
        <dbReference type="ARBA" id="ARBA00022884"/>
    </source>
</evidence>
<dbReference type="EC" id="3.6.4.13" evidence="1"/>
<dbReference type="CDD" id="cd18787">
    <property type="entry name" value="SF2_C_DEAD"/>
    <property type="match status" value="1"/>
</dbReference>
<evidence type="ECO:0000256" key="2">
    <source>
        <dbReference type="ARBA" id="ARBA00022741"/>
    </source>
</evidence>
<protein>
    <recommendedName>
        <fullName evidence="1">RNA helicase</fullName>
        <ecNumber evidence="1">3.6.4.13</ecNumber>
    </recommendedName>
</protein>
<evidence type="ECO:0000256" key="7">
    <source>
        <dbReference type="ARBA" id="ARBA00047984"/>
    </source>
</evidence>
<proteinExistence type="predicted"/>
<reference evidence="11" key="1">
    <citation type="journal article" date="2020" name="Nature">
        <title>Giant virus diversity and host interactions through global metagenomics.</title>
        <authorList>
            <person name="Schulz F."/>
            <person name="Roux S."/>
            <person name="Paez-Espino D."/>
            <person name="Jungbluth S."/>
            <person name="Walsh D.A."/>
            <person name="Denef V.J."/>
            <person name="McMahon K.D."/>
            <person name="Konstantinidis K.T."/>
            <person name="Eloe-Fadrosh E.A."/>
            <person name="Kyrpides N.C."/>
            <person name="Woyke T."/>
        </authorList>
    </citation>
    <scope>NUCLEOTIDE SEQUENCE</scope>
    <source>
        <strain evidence="11">GVMAG-M-3300018868-6</strain>
    </source>
</reference>
<name>A0A6C0BU91_9ZZZZ</name>
<evidence type="ECO:0000259" key="9">
    <source>
        <dbReference type="PROSITE" id="PS51194"/>
    </source>
</evidence>
<dbReference type="SUPFAM" id="SSF52540">
    <property type="entry name" value="P-loop containing nucleoside triphosphate hydrolases"/>
    <property type="match status" value="1"/>
</dbReference>
<dbReference type="EMBL" id="MN739254">
    <property type="protein sequence ID" value="QHS95650.1"/>
    <property type="molecule type" value="Genomic_DNA"/>
</dbReference>
<dbReference type="AlphaFoldDB" id="A0A6C0BU91"/>
<comment type="catalytic activity">
    <reaction evidence="7">
        <text>ATP + H2O = ADP + phosphate + H(+)</text>
        <dbReference type="Rhea" id="RHEA:13065"/>
        <dbReference type="ChEBI" id="CHEBI:15377"/>
        <dbReference type="ChEBI" id="CHEBI:15378"/>
        <dbReference type="ChEBI" id="CHEBI:30616"/>
        <dbReference type="ChEBI" id="CHEBI:43474"/>
        <dbReference type="ChEBI" id="CHEBI:456216"/>
        <dbReference type="EC" id="3.6.4.13"/>
    </reaction>
</comment>
<dbReference type="GO" id="GO:0003723">
    <property type="term" value="F:RNA binding"/>
    <property type="evidence" value="ECO:0007669"/>
    <property type="project" value="UniProtKB-KW"/>
</dbReference>
<dbReference type="InterPro" id="IPR014001">
    <property type="entry name" value="Helicase_ATP-bd"/>
</dbReference>
<accession>A0A6C0BU91</accession>
<dbReference type="PROSITE" id="PS51192">
    <property type="entry name" value="HELICASE_ATP_BIND_1"/>
    <property type="match status" value="1"/>
</dbReference>
<feature type="domain" description="Helicase C-terminal" evidence="9">
    <location>
        <begin position="228"/>
        <end position="389"/>
    </location>
</feature>
<dbReference type="Gene3D" id="3.40.50.300">
    <property type="entry name" value="P-loop containing nucleotide triphosphate hydrolases"/>
    <property type="match status" value="2"/>
</dbReference>
<sequence>MDIQCDAAAEMSFETWEDENVNLKNKLLRGVYGYGFENPSPIQKKAIIPLSLGKDVIAQAQSGTGKTGAFTIGALQVLDDKLNESQVLILSPTRELSRQTHMVISALAIQMNVNCKLLVGGTSIDDDKKDLETKPHVIIGCPGRVHDMMKRGYLKTNRIRMFILDEADEMLSSGFKDQIYNVFQYLSSQVQVALFSATMPEELETLTSKFMRNPVQIRVKQEMLTLQGIRQYYVAVENDEDKFLVLKDIFSLISVSQCIIYCNSIKRTEDLYSAMKQDDFPVTQIHSEMTEDERKEAYTSFKTGQSRVLISTDLFSRGIDIQQVSIVINFDIPKSVHTYLHRIGRSGRWGRKGVGINFVTKRDMPRLTEVEKHYSTKIDELPNDFMKDAY</sequence>
<evidence type="ECO:0000259" key="8">
    <source>
        <dbReference type="PROSITE" id="PS51192"/>
    </source>
</evidence>
<dbReference type="InterPro" id="IPR027417">
    <property type="entry name" value="P-loop_NTPase"/>
</dbReference>
<evidence type="ECO:0000259" key="10">
    <source>
        <dbReference type="PROSITE" id="PS51195"/>
    </source>
</evidence>
<evidence type="ECO:0000256" key="5">
    <source>
        <dbReference type="ARBA" id="ARBA00022840"/>
    </source>
</evidence>
<dbReference type="FunFam" id="3.40.50.300:FF:000849">
    <property type="entry name" value="ATP-dependent RNA helicase DBP5"/>
    <property type="match status" value="1"/>
</dbReference>
<dbReference type="GO" id="GO:0005829">
    <property type="term" value="C:cytosol"/>
    <property type="evidence" value="ECO:0007669"/>
    <property type="project" value="TreeGrafter"/>
</dbReference>
<dbReference type="GO" id="GO:0003724">
    <property type="term" value="F:RNA helicase activity"/>
    <property type="evidence" value="ECO:0007669"/>
    <property type="project" value="UniProtKB-EC"/>
</dbReference>
<dbReference type="InterPro" id="IPR000629">
    <property type="entry name" value="RNA-helicase_DEAD-box_CS"/>
</dbReference>
<dbReference type="PANTHER" id="PTHR47959">
    <property type="entry name" value="ATP-DEPENDENT RNA HELICASE RHLE-RELATED"/>
    <property type="match status" value="1"/>
</dbReference>
<feature type="domain" description="DEAD-box RNA helicase Q" evidence="10">
    <location>
        <begin position="16"/>
        <end position="44"/>
    </location>
</feature>
<dbReference type="InterPro" id="IPR014014">
    <property type="entry name" value="RNA_helicase_DEAD_Q_motif"/>
</dbReference>
<dbReference type="SMART" id="SM00487">
    <property type="entry name" value="DEXDc"/>
    <property type="match status" value="1"/>
</dbReference>
<dbReference type="SMART" id="SM00490">
    <property type="entry name" value="HELICc"/>
    <property type="match status" value="1"/>
</dbReference>
<dbReference type="PROSITE" id="PS51195">
    <property type="entry name" value="Q_MOTIF"/>
    <property type="match status" value="1"/>
</dbReference>
<dbReference type="InterPro" id="IPR011545">
    <property type="entry name" value="DEAD/DEAH_box_helicase_dom"/>
</dbReference>
<evidence type="ECO:0000256" key="4">
    <source>
        <dbReference type="ARBA" id="ARBA00022806"/>
    </source>
</evidence>
<dbReference type="GO" id="GO:0005524">
    <property type="term" value="F:ATP binding"/>
    <property type="evidence" value="ECO:0007669"/>
    <property type="project" value="UniProtKB-KW"/>
</dbReference>
<organism evidence="11">
    <name type="scientific">viral metagenome</name>
    <dbReference type="NCBI Taxonomy" id="1070528"/>
    <lineage>
        <taxon>unclassified sequences</taxon>
        <taxon>metagenomes</taxon>
        <taxon>organismal metagenomes</taxon>
    </lineage>
</organism>
<dbReference type="GO" id="GO:0016787">
    <property type="term" value="F:hydrolase activity"/>
    <property type="evidence" value="ECO:0007669"/>
    <property type="project" value="UniProtKB-KW"/>
</dbReference>
<evidence type="ECO:0000256" key="1">
    <source>
        <dbReference type="ARBA" id="ARBA00012552"/>
    </source>
</evidence>
<dbReference type="Pfam" id="PF00271">
    <property type="entry name" value="Helicase_C"/>
    <property type="match status" value="1"/>
</dbReference>
<keyword evidence="5" id="KW-0067">ATP-binding</keyword>